<dbReference type="SMART" id="SM01049">
    <property type="entry name" value="Cache_2"/>
    <property type="match status" value="1"/>
</dbReference>
<dbReference type="InterPro" id="IPR004089">
    <property type="entry name" value="MCPsignal_dom"/>
</dbReference>
<evidence type="ECO:0000256" key="9">
    <source>
        <dbReference type="SAM" id="Phobius"/>
    </source>
</evidence>
<sequence>MCYNEECRMKFLRTLSINLRLWILLGLVVSGLLIILTLALFQIRSTLMLEKVTQVRTLIETAQGVEEHFKKLVDQGKLPLAEAQKSALAVLSDLRFDGDNYFWVVGLDDSRMLMHPVKPALIGTDARQMKDFTGNLFVADMLKRAGSEGEGFEHYLWPKPGAKDPVPKITYFHLFPDWNWVIVTGIYVDDVDAEFWGGAARFGGLAGVLLFVVVFGVVLTGRSVVTPIRMAARAMHNIAEGDGDLTQRLETSGHDEITDMAVGFNAFVGKTESTIVCVGQATRQIAAAAEQLSAITSSSDEGMERQRGEIQQVATAVTEMTATIQDIAKSAEEAAAGAADADKNARAGGETVSGVVSANQRLAQEVEHIADTIRRFSNESEAIGTVLDVIRSIAEQTNLLALNAAIEAARAGEQGRGFAVVADEVRSLAGRTQQSTTEIQSMIEKLRAGAQEAVDAILVGESTTQETLEQAGKAGEALTQIVQSITRIRDMNTMVASAAEEQAMVAGEIDRSVVRISDLADESAGNSHQTAQASQELSSLGEELHQLVGQFKVDSAKPCK</sequence>
<comment type="caution">
    <text evidence="12">The sequence shown here is derived from an EMBL/GenBank/DDBJ whole genome shotgun (WGS) entry which is preliminary data.</text>
</comment>
<accession>G2E6K7</accession>
<dbReference type="eggNOG" id="COG0840">
    <property type="taxonomic scope" value="Bacteria"/>
</dbReference>
<protein>
    <submittedName>
        <fullName evidence="12">Methyl-accepting chemotaxis sensory transducer with Cache sensor</fullName>
    </submittedName>
</protein>
<dbReference type="Gene3D" id="3.30.450.20">
    <property type="entry name" value="PAS domain"/>
    <property type="match status" value="1"/>
</dbReference>
<dbReference type="AlphaFoldDB" id="G2E6K7"/>
<dbReference type="PROSITE" id="PS50111">
    <property type="entry name" value="CHEMOTAXIS_TRANSDUC_2"/>
    <property type="match status" value="1"/>
</dbReference>
<evidence type="ECO:0000256" key="8">
    <source>
        <dbReference type="PROSITE-ProRule" id="PRU00284"/>
    </source>
</evidence>
<keyword evidence="4 9" id="KW-1133">Transmembrane helix</keyword>
<dbReference type="FunFam" id="1.10.287.950:FF:000001">
    <property type="entry name" value="Methyl-accepting chemotaxis sensory transducer"/>
    <property type="match status" value="1"/>
</dbReference>
<dbReference type="GO" id="GO:0005886">
    <property type="term" value="C:plasma membrane"/>
    <property type="evidence" value="ECO:0007669"/>
    <property type="project" value="UniProtKB-SubCell"/>
</dbReference>
<comment type="subcellular location">
    <subcellularLocation>
        <location evidence="1">Cell membrane</location>
        <topology evidence="1">Multi-pass membrane protein</topology>
    </subcellularLocation>
</comment>
<dbReference type="GO" id="GO:0007165">
    <property type="term" value="P:signal transduction"/>
    <property type="evidence" value="ECO:0007669"/>
    <property type="project" value="UniProtKB-KW"/>
</dbReference>
<reference evidence="12 13" key="1">
    <citation type="submission" date="2011-06" db="EMBL/GenBank/DDBJ databases">
        <title>The draft genome of Thiorhodococcus drewsii AZ1.</title>
        <authorList>
            <consortium name="US DOE Joint Genome Institute (JGI-PGF)"/>
            <person name="Lucas S."/>
            <person name="Han J."/>
            <person name="Lapidus A."/>
            <person name="Cheng J.-F."/>
            <person name="Goodwin L."/>
            <person name="Pitluck S."/>
            <person name="Peters L."/>
            <person name="Land M.L."/>
            <person name="Hauser L."/>
            <person name="Vogl K."/>
            <person name="Liu Z."/>
            <person name="Imhoff J."/>
            <person name="Thiel V."/>
            <person name="Frigaard N.-U."/>
            <person name="Bryant D.A."/>
            <person name="Woyke T.J."/>
        </authorList>
    </citation>
    <scope>NUCLEOTIDE SEQUENCE [LARGE SCALE GENOMIC DNA]</scope>
    <source>
        <strain evidence="12 13">AZ1</strain>
    </source>
</reference>
<dbReference type="Proteomes" id="UP000004200">
    <property type="component" value="Unassembled WGS sequence"/>
</dbReference>
<dbReference type="SUPFAM" id="SSF58104">
    <property type="entry name" value="Methyl-accepting chemotaxis protein (MCP) signaling domain"/>
    <property type="match status" value="1"/>
</dbReference>
<evidence type="ECO:0000256" key="5">
    <source>
        <dbReference type="ARBA" id="ARBA00023136"/>
    </source>
</evidence>
<evidence type="ECO:0000256" key="1">
    <source>
        <dbReference type="ARBA" id="ARBA00004651"/>
    </source>
</evidence>
<name>G2E6K7_9GAMM</name>
<evidence type="ECO:0000256" key="3">
    <source>
        <dbReference type="ARBA" id="ARBA00022692"/>
    </source>
</evidence>
<evidence type="ECO:0000313" key="12">
    <source>
        <dbReference type="EMBL" id="EGV28291.1"/>
    </source>
</evidence>
<dbReference type="PRINTS" id="PR00260">
    <property type="entry name" value="CHEMTRNSDUCR"/>
</dbReference>
<dbReference type="CDD" id="cd06225">
    <property type="entry name" value="HAMP"/>
    <property type="match status" value="1"/>
</dbReference>
<dbReference type="SMART" id="SM00304">
    <property type="entry name" value="HAMP"/>
    <property type="match status" value="2"/>
</dbReference>
<keyword evidence="3 9" id="KW-0812">Transmembrane</keyword>
<evidence type="ECO:0000313" key="13">
    <source>
        <dbReference type="Proteomes" id="UP000004200"/>
    </source>
</evidence>
<dbReference type="EMBL" id="AFWT01000041">
    <property type="protein sequence ID" value="EGV28291.1"/>
    <property type="molecule type" value="Genomic_DNA"/>
</dbReference>
<dbReference type="GO" id="GO:0006935">
    <property type="term" value="P:chemotaxis"/>
    <property type="evidence" value="ECO:0007669"/>
    <property type="project" value="InterPro"/>
</dbReference>
<organism evidence="12 13">
    <name type="scientific">Thiorhodococcus drewsii AZ1</name>
    <dbReference type="NCBI Taxonomy" id="765913"/>
    <lineage>
        <taxon>Bacteria</taxon>
        <taxon>Pseudomonadati</taxon>
        <taxon>Pseudomonadota</taxon>
        <taxon>Gammaproteobacteria</taxon>
        <taxon>Chromatiales</taxon>
        <taxon>Chromatiaceae</taxon>
        <taxon>Thiorhodococcus</taxon>
    </lineage>
</organism>
<comment type="similarity">
    <text evidence="7">Belongs to the methyl-accepting chemotaxis (MCP) protein family.</text>
</comment>
<feature type="domain" description="Methyl-accepting transducer" evidence="10">
    <location>
        <begin position="281"/>
        <end position="517"/>
    </location>
</feature>
<evidence type="ECO:0000256" key="6">
    <source>
        <dbReference type="ARBA" id="ARBA00023224"/>
    </source>
</evidence>
<evidence type="ECO:0000256" key="4">
    <source>
        <dbReference type="ARBA" id="ARBA00022989"/>
    </source>
</evidence>
<keyword evidence="2" id="KW-1003">Cell membrane</keyword>
<gene>
    <name evidence="12" type="ORF">ThidrDRAFT_3920</name>
</gene>
<proteinExistence type="inferred from homology"/>
<dbReference type="PANTHER" id="PTHR32089:SF112">
    <property type="entry name" value="LYSOZYME-LIKE PROTEIN-RELATED"/>
    <property type="match status" value="1"/>
</dbReference>
<dbReference type="SMART" id="SM00283">
    <property type="entry name" value="MA"/>
    <property type="match status" value="1"/>
</dbReference>
<dbReference type="Pfam" id="PF00015">
    <property type="entry name" value="MCPsignal"/>
    <property type="match status" value="1"/>
</dbReference>
<keyword evidence="13" id="KW-1185">Reference proteome</keyword>
<dbReference type="PANTHER" id="PTHR32089">
    <property type="entry name" value="METHYL-ACCEPTING CHEMOTAXIS PROTEIN MCPB"/>
    <property type="match status" value="1"/>
</dbReference>
<dbReference type="STRING" id="765913.ThidrDRAFT_3920"/>
<feature type="transmembrane region" description="Helical" evidence="9">
    <location>
        <begin position="21"/>
        <end position="43"/>
    </location>
</feature>
<evidence type="ECO:0000259" key="11">
    <source>
        <dbReference type="PROSITE" id="PS50885"/>
    </source>
</evidence>
<dbReference type="Gene3D" id="1.10.287.950">
    <property type="entry name" value="Methyl-accepting chemotaxis protein"/>
    <property type="match status" value="1"/>
</dbReference>
<dbReference type="GO" id="GO:0004888">
    <property type="term" value="F:transmembrane signaling receptor activity"/>
    <property type="evidence" value="ECO:0007669"/>
    <property type="project" value="InterPro"/>
</dbReference>
<dbReference type="InterPro" id="IPR004090">
    <property type="entry name" value="Chemotax_Me-accpt_rcpt"/>
</dbReference>
<dbReference type="PATRIC" id="fig|765913.3.peg.3988"/>
<keyword evidence="5 9" id="KW-0472">Membrane</keyword>
<dbReference type="PROSITE" id="PS50885">
    <property type="entry name" value="HAMP"/>
    <property type="match status" value="1"/>
</dbReference>
<evidence type="ECO:0000256" key="7">
    <source>
        <dbReference type="ARBA" id="ARBA00029447"/>
    </source>
</evidence>
<dbReference type="InterPro" id="IPR003660">
    <property type="entry name" value="HAMP_dom"/>
</dbReference>
<dbReference type="Pfam" id="PF00672">
    <property type="entry name" value="HAMP"/>
    <property type="match status" value="1"/>
</dbReference>
<feature type="transmembrane region" description="Helical" evidence="9">
    <location>
        <begin position="202"/>
        <end position="225"/>
    </location>
</feature>
<dbReference type="CDD" id="cd11386">
    <property type="entry name" value="MCP_signal"/>
    <property type="match status" value="1"/>
</dbReference>
<evidence type="ECO:0000259" key="10">
    <source>
        <dbReference type="PROSITE" id="PS50111"/>
    </source>
</evidence>
<evidence type="ECO:0000256" key="2">
    <source>
        <dbReference type="ARBA" id="ARBA00022475"/>
    </source>
</evidence>
<dbReference type="Pfam" id="PF17200">
    <property type="entry name" value="sCache_2"/>
    <property type="match status" value="1"/>
</dbReference>
<feature type="domain" description="HAMP" evidence="11">
    <location>
        <begin position="222"/>
        <end position="276"/>
    </location>
</feature>
<dbReference type="InterPro" id="IPR033480">
    <property type="entry name" value="sCache_2"/>
</dbReference>
<keyword evidence="6 8" id="KW-0807">Transducer</keyword>